<dbReference type="EMBL" id="FUHU01000026">
    <property type="protein sequence ID" value="SJM56596.1"/>
    <property type="molecule type" value="Genomic_DNA"/>
</dbReference>
<dbReference type="RefSeq" id="WP_086991462.1">
    <property type="nucleotide sequence ID" value="NZ_FUHU01000026.1"/>
</dbReference>
<evidence type="ECO:0000256" key="1">
    <source>
        <dbReference type="SAM" id="MobiDB-lite"/>
    </source>
</evidence>
<evidence type="ECO:0000313" key="2">
    <source>
        <dbReference type="EMBL" id="SJM56596.1"/>
    </source>
</evidence>
<dbReference type="GeneID" id="303172575"/>
<reference evidence="2 3" key="1">
    <citation type="submission" date="2017-02" db="EMBL/GenBank/DDBJ databases">
        <authorList>
            <person name="Peterson S.W."/>
        </authorList>
    </citation>
    <scope>NUCLEOTIDE SEQUENCE [LARGE SCALE GENOMIC DNA]</scope>
    <source>
        <strain evidence="2 3">LMG 22410</strain>
    </source>
</reference>
<dbReference type="InterPro" id="IPR003772">
    <property type="entry name" value="YceD"/>
</dbReference>
<dbReference type="Proteomes" id="UP000195787">
    <property type="component" value="Unassembled WGS sequence"/>
</dbReference>
<dbReference type="AlphaFoldDB" id="A0A1R4FL27"/>
<dbReference type="Pfam" id="PF02620">
    <property type="entry name" value="YceD"/>
    <property type="match status" value="1"/>
</dbReference>
<proteinExistence type="predicted"/>
<evidence type="ECO:0000313" key="3">
    <source>
        <dbReference type="Proteomes" id="UP000195787"/>
    </source>
</evidence>
<organism evidence="2 3">
    <name type="scientific">Agrococcus casei LMG 22410</name>
    <dbReference type="NCBI Taxonomy" id="1255656"/>
    <lineage>
        <taxon>Bacteria</taxon>
        <taxon>Bacillati</taxon>
        <taxon>Actinomycetota</taxon>
        <taxon>Actinomycetes</taxon>
        <taxon>Micrococcales</taxon>
        <taxon>Microbacteriaceae</taxon>
        <taxon>Agrococcus</taxon>
    </lineage>
</organism>
<name>A0A1R4FL27_9MICO</name>
<protein>
    <submittedName>
        <fullName evidence="2">COG1399 protein, clustered with ribosomal protein L32p</fullName>
    </submittedName>
</protein>
<accession>A0A1R4FL27</accession>
<keyword evidence="2" id="KW-0687">Ribonucleoprotein</keyword>
<sequence length="182" mass="19655">MPTAKPFVQHVRDITHKPGESRELSFDASFGEPVGEGLAVIPADAEVRVHGLLESVHEGILATGQADTTAKADCSRCLDPVTLDVEIDFTELFAYDRSEDSDLLVAKETIDLEQIVRDAAVLALPFQPVCRPDCAGLNPETGEKLTPGTEWNPPEEIDPRWAALEGFQTSEDVPADSAGDSK</sequence>
<dbReference type="GO" id="GO:0005840">
    <property type="term" value="C:ribosome"/>
    <property type="evidence" value="ECO:0007669"/>
    <property type="project" value="UniProtKB-KW"/>
</dbReference>
<keyword evidence="2" id="KW-0689">Ribosomal protein</keyword>
<keyword evidence="3" id="KW-1185">Reference proteome</keyword>
<dbReference type="OrthoDB" id="9790372at2"/>
<gene>
    <name evidence="2" type="ORF">CZ674_05045</name>
</gene>
<feature type="region of interest" description="Disordered" evidence="1">
    <location>
        <begin position="138"/>
        <end position="158"/>
    </location>
</feature>